<dbReference type="EMBL" id="ML738343">
    <property type="protein sequence ID" value="KAE8311358.1"/>
    <property type="molecule type" value="Genomic_DNA"/>
</dbReference>
<organism evidence="1 2">
    <name type="scientific">Aspergillus transmontanensis</name>
    <dbReference type="NCBI Taxonomy" id="1034304"/>
    <lineage>
        <taxon>Eukaryota</taxon>
        <taxon>Fungi</taxon>
        <taxon>Dikarya</taxon>
        <taxon>Ascomycota</taxon>
        <taxon>Pezizomycotina</taxon>
        <taxon>Eurotiomycetes</taxon>
        <taxon>Eurotiomycetidae</taxon>
        <taxon>Eurotiales</taxon>
        <taxon>Aspergillaceae</taxon>
        <taxon>Aspergillus</taxon>
        <taxon>Aspergillus subgen. Circumdati</taxon>
    </lineage>
</organism>
<sequence>MITYRTRLSLIQRQISHTIRTSQRTRNESGAAIGRMPTVIVSIYSQHLHQLHNTPRISIEMHRV</sequence>
<gene>
    <name evidence="1" type="ORF">BDV41DRAFT_345371</name>
</gene>
<dbReference type="Proteomes" id="UP000325433">
    <property type="component" value="Unassembled WGS sequence"/>
</dbReference>
<reference evidence="2" key="1">
    <citation type="submission" date="2019-04" db="EMBL/GenBank/DDBJ databases">
        <title>Friends and foes A comparative genomics studyof 23 Aspergillus species from section Flavi.</title>
        <authorList>
            <consortium name="DOE Joint Genome Institute"/>
            <person name="Kjaerbolling I."/>
            <person name="Vesth T."/>
            <person name="Frisvad J.C."/>
            <person name="Nybo J.L."/>
            <person name="Theobald S."/>
            <person name="Kildgaard S."/>
            <person name="Isbrandt T."/>
            <person name="Kuo A."/>
            <person name="Sato A."/>
            <person name="Lyhne E.K."/>
            <person name="Kogle M.E."/>
            <person name="Wiebenga A."/>
            <person name="Kun R.S."/>
            <person name="Lubbers R.J."/>
            <person name="Makela M.R."/>
            <person name="Barry K."/>
            <person name="Chovatia M."/>
            <person name="Clum A."/>
            <person name="Daum C."/>
            <person name="Haridas S."/>
            <person name="He G."/>
            <person name="LaButti K."/>
            <person name="Lipzen A."/>
            <person name="Mondo S."/>
            <person name="Riley R."/>
            <person name="Salamov A."/>
            <person name="Simmons B.A."/>
            <person name="Magnuson J.K."/>
            <person name="Henrissat B."/>
            <person name="Mortensen U.H."/>
            <person name="Larsen T.O."/>
            <person name="Devries R.P."/>
            <person name="Grigoriev I.V."/>
            <person name="Machida M."/>
            <person name="Baker S.E."/>
            <person name="Andersen M.R."/>
        </authorList>
    </citation>
    <scope>NUCLEOTIDE SEQUENCE [LARGE SCALE GENOMIC DNA]</scope>
    <source>
        <strain evidence="2">CBS 130015</strain>
    </source>
</reference>
<evidence type="ECO:0000313" key="2">
    <source>
        <dbReference type="Proteomes" id="UP000325433"/>
    </source>
</evidence>
<protein>
    <submittedName>
        <fullName evidence="1">Uncharacterized protein</fullName>
    </submittedName>
</protein>
<keyword evidence="2" id="KW-1185">Reference proteome</keyword>
<name>A0A5N6VT09_9EURO</name>
<accession>A0A5N6VT09</accession>
<proteinExistence type="predicted"/>
<evidence type="ECO:0000313" key="1">
    <source>
        <dbReference type="EMBL" id="KAE8311358.1"/>
    </source>
</evidence>
<dbReference type="AlphaFoldDB" id="A0A5N6VT09"/>